<evidence type="ECO:0000256" key="1">
    <source>
        <dbReference type="SAM" id="MobiDB-lite"/>
    </source>
</evidence>
<evidence type="ECO:0000256" key="2">
    <source>
        <dbReference type="SAM" id="Phobius"/>
    </source>
</evidence>
<feature type="compositionally biased region" description="Polar residues" evidence="1">
    <location>
        <begin position="150"/>
        <end position="161"/>
    </location>
</feature>
<accession>A0A9P7DVI8</accession>
<dbReference type="EMBL" id="JABBWG010000064">
    <property type="protein sequence ID" value="KAG1803953.1"/>
    <property type="molecule type" value="Genomic_DNA"/>
</dbReference>
<reference evidence="3" key="1">
    <citation type="journal article" date="2020" name="New Phytol.">
        <title>Comparative genomics reveals dynamic genome evolution in host specialist ectomycorrhizal fungi.</title>
        <authorList>
            <person name="Lofgren L.A."/>
            <person name="Nguyen N.H."/>
            <person name="Vilgalys R."/>
            <person name="Ruytinx J."/>
            <person name="Liao H.L."/>
            <person name="Branco S."/>
            <person name="Kuo A."/>
            <person name="LaButti K."/>
            <person name="Lipzen A."/>
            <person name="Andreopoulos W."/>
            <person name="Pangilinan J."/>
            <person name="Riley R."/>
            <person name="Hundley H."/>
            <person name="Na H."/>
            <person name="Barry K."/>
            <person name="Grigoriev I.V."/>
            <person name="Stajich J.E."/>
            <person name="Kennedy P.G."/>
        </authorList>
    </citation>
    <scope>NUCLEOTIDE SEQUENCE</scope>
    <source>
        <strain evidence="3">MN1</strain>
    </source>
</reference>
<feature type="transmembrane region" description="Helical" evidence="2">
    <location>
        <begin position="63"/>
        <end position="84"/>
    </location>
</feature>
<protein>
    <submittedName>
        <fullName evidence="3">Uncharacterized protein</fullName>
    </submittedName>
</protein>
<dbReference type="Proteomes" id="UP000807769">
    <property type="component" value="Unassembled WGS sequence"/>
</dbReference>
<evidence type="ECO:0000313" key="3">
    <source>
        <dbReference type="EMBL" id="KAG1803953.1"/>
    </source>
</evidence>
<name>A0A9P7DVI8_9AGAM</name>
<dbReference type="RefSeq" id="XP_041186651.1">
    <property type="nucleotide sequence ID" value="XM_041344429.1"/>
</dbReference>
<keyword evidence="2" id="KW-0812">Transmembrane</keyword>
<gene>
    <name evidence="3" type="ORF">BJ212DRAFT_951127</name>
</gene>
<dbReference type="GeneID" id="64638445"/>
<feature type="region of interest" description="Disordered" evidence="1">
    <location>
        <begin position="149"/>
        <end position="173"/>
    </location>
</feature>
<keyword evidence="4" id="KW-1185">Reference proteome</keyword>
<evidence type="ECO:0000313" key="4">
    <source>
        <dbReference type="Proteomes" id="UP000807769"/>
    </source>
</evidence>
<dbReference type="AlphaFoldDB" id="A0A9P7DVI8"/>
<keyword evidence="2" id="KW-0472">Membrane</keyword>
<sequence length="186" mass="21120">MSTYNIYPWPHDEFKVFLTWSQFPLQKLSMTFSFEMMIEIPVNPSLGVLLKLICTLGTRNLPFLFFSFVSSPLCAFLSIFIRILHQQPRGKHSLFLPTFSHDCSASNPILGSQHEIHHKPPTVSNASSDSFVNVSSLDASCHISKDMMETPSTTRGQNKNQLPDIPNDWTPPSEPHARRVFIFHAC</sequence>
<organism evidence="3 4">
    <name type="scientific">Suillus subaureus</name>
    <dbReference type="NCBI Taxonomy" id="48587"/>
    <lineage>
        <taxon>Eukaryota</taxon>
        <taxon>Fungi</taxon>
        <taxon>Dikarya</taxon>
        <taxon>Basidiomycota</taxon>
        <taxon>Agaricomycotina</taxon>
        <taxon>Agaricomycetes</taxon>
        <taxon>Agaricomycetidae</taxon>
        <taxon>Boletales</taxon>
        <taxon>Suillineae</taxon>
        <taxon>Suillaceae</taxon>
        <taxon>Suillus</taxon>
    </lineage>
</organism>
<proteinExistence type="predicted"/>
<comment type="caution">
    <text evidence="3">The sequence shown here is derived from an EMBL/GenBank/DDBJ whole genome shotgun (WGS) entry which is preliminary data.</text>
</comment>
<keyword evidence="2" id="KW-1133">Transmembrane helix</keyword>